<evidence type="ECO:0000313" key="1">
    <source>
        <dbReference type="EMBL" id="CAJ2648008.1"/>
    </source>
</evidence>
<proteinExistence type="predicted"/>
<comment type="caution">
    <text evidence="1">The sequence shown here is derived from an EMBL/GenBank/DDBJ whole genome shotgun (WGS) entry which is preliminary data.</text>
</comment>
<keyword evidence="2" id="KW-1185">Reference proteome</keyword>
<evidence type="ECO:0000313" key="2">
    <source>
        <dbReference type="Proteomes" id="UP001177021"/>
    </source>
</evidence>
<dbReference type="Proteomes" id="UP001177021">
    <property type="component" value="Unassembled WGS sequence"/>
</dbReference>
<protein>
    <submittedName>
        <fullName evidence="1">Uncharacterized protein</fullName>
    </submittedName>
</protein>
<gene>
    <name evidence="1" type="ORF">MILVUS5_LOCUS16425</name>
</gene>
<dbReference type="EMBL" id="CASHSV030000109">
    <property type="protein sequence ID" value="CAJ2648008.1"/>
    <property type="molecule type" value="Genomic_DNA"/>
</dbReference>
<accession>A0ACB0JUX4</accession>
<name>A0ACB0JUX4_TRIPR</name>
<organism evidence="1 2">
    <name type="scientific">Trifolium pratense</name>
    <name type="common">Red clover</name>
    <dbReference type="NCBI Taxonomy" id="57577"/>
    <lineage>
        <taxon>Eukaryota</taxon>
        <taxon>Viridiplantae</taxon>
        <taxon>Streptophyta</taxon>
        <taxon>Embryophyta</taxon>
        <taxon>Tracheophyta</taxon>
        <taxon>Spermatophyta</taxon>
        <taxon>Magnoliopsida</taxon>
        <taxon>eudicotyledons</taxon>
        <taxon>Gunneridae</taxon>
        <taxon>Pentapetalae</taxon>
        <taxon>rosids</taxon>
        <taxon>fabids</taxon>
        <taxon>Fabales</taxon>
        <taxon>Fabaceae</taxon>
        <taxon>Papilionoideae</taxon>
        <taxon>50 kb inversion clade</taxon>
        <taxon>NPAAA clade</taxon>
        <taxon>Hologalegina</taxon>
        <taxon>IRL clade</taxon>
        <taxon>Trifolieae</taxon>
        <taxon>Trifolium</taxon>
    </lineage>
</organism>
<reference evidence="1" key="1">
    <citation type="submission" date="2023-10" db="EMBL/GenBank/DDBJ databases">
        <authorList>
            <person name="Rodriguez Cubillos JULIANA M."/>
            <person name="De Vega J."/>
        </authorList>
    </citation>
    <scope>NUCLEOTIDE SEQUENCE</scope>
</reference>
<sequence>MNLLNSPNPILGTTVSLHSFKLKAINKDNHKHNYIHNSCIMMHKRVNSEAPNKLSTTTELDEHLLEPITKPCLCGRRHFIEGAATATLTTTQFPIQPATATNSDSDYTALVNKFHPPKPDWYQKFYAWVLSSFTKSYEAEVARYKSQIFSNLKEKKANKILEIGIGTGPNLSYYGSNPDVQVVGIDPNPEMEKYARSSAASAGLPLSNFEFIHAVGEVIPLSDNSVDAVVGTLVLCSVKDVDMTLKEVRRVLRPGGVYLFVEHVAAKDTDGTFLRLLQRILDPLQQTLADGCHLSRDTGDSITRAGFSSVELDIAFLSNASFINPHVYGIAYQ</sequence>